<dbReference type="InterPro" id="IPR011009">
    <property type="entry name" value="Kinase-like_dom_sf"/>
</dbReference>
<keyword evidence="5" id="KW-0963">Cytoplasm</keyword>
<evidence type="ECO:0000256" key="3">
    <source>
        <dbReference type="ARBA" id="ARBA00011903"/>
    </source>
</evidence>
<feature type="compositionally biased region" description="Polar residues" evidence="22">
    <location>
        <begin position="422"/>
        <end position="443"/>
    </location>
</feature>
<evidence type="ECO:0000259" key="23">
    <source>
        <dbReference type="PROSITE" id="PS50001"/>
    </source>
</evidence>
<dbReference type="CDD" id="cd10361">
    <property type="entry name" value="SH2_Fps_family"/>
    <property type="match status" value="1"/>
</dbReference>
<dbReference type="Gene3D" id="3.30.505.10">
    <property type="entry name" value="SH2 domain"/>
    <property type="match status" value="1"/>
</dbReference>
<evidence type="ECO:0000256" key="17">
    <source>
        <dbReference type="PIRSR" id="PIRSR000632-2"/>
    </source>
</evidence>
<dbReference type="EnsemblMetazoa" id="BGLB019995-RA">
    <property type="protein sequence ID" value="BGLB019995-PA"/>
    <property type="gene ID" value="BGLB019995"/>
</dbReference>
<dbReference type="SUPFAM" id="SSF55550">
    <property type="entry name" value="SH2 domain"/>
    <property type="match status" value="1"/>
</dbReference>
<evidence type="ECO:0000313" key="27">
    <source>
        <dbReference type="Proteomes" id="UP000076420"/>
    </source>
</evidence>
<feature type="active site" description="Proton acceptor" evidence="16">
    <location>
        <position position="765"/>
    </location>
</feature>
<evidence type="ECO:0000256" key="22">
    <source>
        <dbReference type="SAM" id="MobiDB-lite"/>
    </source>
</evidence>
<dbReference type="GO" id="GO:0005737">
    <property type="term" value="C:cytoplasm"/>
    <property type="evidence" value="ECO:0007669"/>
    <property type="project" value="UniProtKB-SubCell"/>
</dbReference>
<dbReference type="PROSITE" id="PS51741">
    <property type="entry name" value="F_BAR"/>
    <property type="match status" value="1"/>
</dbReference>
<dbReference type="Pfam" id="PF07714">
    <property type="entry name" value="PK_Tyr_Ser-Thr"/>
    <property type="match status" value="1"/>
</dbReference>
<dbReference type="InterPro" id="IPR001060">
    <property type="entry name" value="FCH_dom"/>
</dbReference>
<evidence type="ECO:0000256" key="10">
    <source>
        <dbReference type="ARBA" id="ARBA00022840"/>
    </source>
</evidence>
<feature type="compositionally biased region" description="Basic and acidic residues" evidence="22">
    <location>
        <begin position="481"/>
        <end position="500"/>
    </location>
</feature>
<dbReference type="InterPro" id="IPR008266">
    <property type="entry name" value="Tyr_kinase_AS"/>
</dbReference>
<dbReference type="STRING" id="6526.A0A2C9KI86"/>
<evidence type="ECO:0000256" key="18">
    <source>
        <dbReference type="PROSITE-ProRule" id="PRU00191"/>
    </source>
</evidence>
<dbReference type="SUPFAM" id="SSF56112">
    <property type="entry name" value="Protein kinase-like (PK-like)"/>
    <property type="match status" value="1"/>
</dbReference>
<keyword evidence="9" id="KW-0418">Kinase</keyword>
<evidence type="ECO:0000256" key="2">
    <source>
        <dbReference type="ARBA" id="ARBA00004496"/>
    </source>
</evidence>
<evidence type="ECO:0000256" key="5">
    <source>
        <dbReference type="ARBA" id="ARBA00022490"/>
    </source>
</evidence>
<feature type="binding site" evidence="17 20">
    <location>
        <position position="672"/>
    </location>
    <ligand>
        <name>ATP</name>
        <dbReference type="ChEBI" id="CHEBI:30616"/>
    </ligand>
</feature>
<evidence type="ECO:0000256" key="20">
    <source>
        <dbReference type="PROSITE-ProRule" id="PRU10141"/>
    </source>
</evidence>
<dbReference type="PANTHER" id="PTHR24418">
    <property type="entry name" value="TYROSINE-PROTEIN KINASE"/>
    <property type="match status" value="1"/>
</dbReference>
<evidence type="ECO:0000256" key="6">
    <source>
        <dbReference type="ARBA" id="ARBA00022553"/>
    </source>
</evidence>
<feature type="coiled-coil region" evidence="21">
    <location>
        <begin position="108"/>
        <end position="135"/>
    </location>
</feature>
<dbReference type="PRINTS" id="PR00109">
    <property type="entry name" value="TYRKINASE"/>
</dbReference>
<dbReference type="PROSITE" id="PS00107">
    <property type="entry name" value="PROTEIN_KINASE_ATP"/>
    <property type="match status" value="1"/>
</dbReference>
<dbReference type="FunFam" id="3.30.200.20:FF:000194">
    <property type="entry name" value="protein-tyrosine kinase 2-beta isoform X1"/>
    <property type="match status" value="1"/>
</dbReference>
<dbReference type="InterPro" id="IPR036860">
    <property type="entry name" value="SH2_dom_sf"/>
</dbReference>
<dbReference type="SMART" id="SM00055">
    <property type="entry name" value="FCH"/>
    <property type="match status" value="1"/>
</dbReference>
<dbReference type="InterPro" id="IPR000719">
    <property type="entry name" value="Prot_kinase_dom"/>
</dbReference>
<keyword evidence="7" id="KW-0808">Transferase</keyword>
<comment type="similarity">
    <text evidence="15">Belongs to the protein kinase superfamily. Tyr protein kinase family. Fes/fps subfamily.</text>
</comment>
<sequence length="901" mass="102986">MGFGKDMKGKQSHDAILRIQEAEIRMLETVQQFITHRVDNDKKYIAGLGKMLHTAMRSSADNTEFKECCSVFKAWDVILKETENLMKAIRVNTDHLSTNTLDVLSLLINDKKQARRKYMEERHRLENNFNRVQGTLEKNRSEYSKCVDRMVTDRNKFLEQRSKSNKVRTKLDESKARFFRSTVQLHKLHNDYILSIRAAQEHQTMYLDSALPAVLDCHQDCQETLVHKTKFVLEDYLRHTDTCSKDYQSVVASIGSAIHAIRPGEEYSGTFIELNKSPAAPLTEFVFDSRLLDNYQGSLKPNVIEINDLTVESLHQSMSKLIEEIDETKAQLSRINTDQQQEAMDVHKLAARLTENPILDNVVNYIEKRAQSENHTREILELEGNKRKLENLVEVIKQPLDQLGNNPPPPASDVQDVGEISNQDNMSLNSGVSASPSTSTFGQQRAAIKGALSKIMPKKKSHSHSGGGDDDDNSSTISEDGDNKAEVRKKNHNSYERSEQFLKPSNGPDSRMSMVKMREEGLLVDLDATEAKGRMADEEWFHGVLPREEVQRLLVNDGDFLVRESKNKKTNETQFVLSVFWSGHRHFIIQYGPDKGWHFEGHAYPTIRELVLRQHESQTPVTTKSGAILKKPILREWELLNDDIELKMKIGTGNFGEVYKGIYKKTMEVAVKTCKDTLTEDQKIKFLQEGRILKQYKHPNIVRYIGIAAQKQPVMIVMEFIPKGALLQFLKSQGSQQSAKQLVQMCVDASSGMEYLEGRNCIHRDLAARNCLVGENNIIKISDFGMSREEAEYTVSTGMKQIPVKWTAPEALNFGKYTSLCDVWSFGVLMWEIFSHGKSPYSGMSNARAREWIEEGNRLESPSGTPDRVYDLMLKCWSYNDEERPHFKEIHRSLIDIVRKL</sequence>
<dbReference type="GO" id="GO:0004715">
    <property type="term" value="F:non-membrane spanning protein tyrosine kinase activity"/>
    <property type="evidence" value="ECO:0007669"/>
    <property type="project" value="UniProtKB-EC"/>
</dbReference>
<dbReference type="InterPro" id="IPR027267">
    <property type="entry name" value="AH/BAR_dom_sf"/>
</dbReference>
<evidence type="ECO:0000256" key="9">
    <source>
        <dbReference type="ARBA" id="ARBA00022777"/>
    </source>
</evidence>
<dbReference type="VEuPathDB" id="VectorBase:BGLB019995"/>
<evidence type="ECO:0000313" key="26">
    <source>
        <dbReference type="EnsemblMetazoa" id="BGLB019995-PA"/>
    </source>
</evidence>
<gene>
    <name evidence="26" type="primary">106061114</name>
</gene>
<dbReference type="AlphaFoldDB" id="A0A2C9KI86"/>
<evidence type="ECO:0000256" key="16">
    <source>
        <dbReference type="PIRSR" id="PIRSR000632-1"/>
    </source>
</evidence>
<evidence type="ECO:0000256" key="19">
    <source>
        <dbReference type="PROSITE-ProRule" id="PRU01077"/>
    </source>
</evidence>
<proteinExistence type="inferred from homology"/>
<dbReference type="InterPro" id="IPR017441">
    <property type="entry name" value="Protein_kinase_ATP_BS"/>
</dbReference>
<evidence type="ECO:0000256" key="12">
    <source>
        <dbReference type="ARBA" id="ARBA00023136"/>
    </source>
</evidence>
<evidence type="ECO:0000256" key="14">
    <source>
        <dbReference type="ARBA" id="ARBA00051245"/>
    </source>
</evidence>
<dbReference type="Gene3D" id="1.10.510.10">
    <property type="entry name" value="Transferase(Phosphotransferase) domain 1"/>
    <property type="match status" value="1"/>
</dbReference>
<comment type="catalytic activity">
    <reaction evidence="14">
        <text>L-tyrosyl-[protein] + ATP = O-phospho-L-tyrosyl-[protein] + ADP + H(+)</text>
        <dbReference type="Rhea" id="RHEA:10596"/>
        <dbReference type="Rhea" id="RHEA-COMP:10136"/>
        <dbReference type="Rhea" id="RHEA-COMP:20101"/>
        <dbReference type="ChEBI" id="CHEBI:15378"/>
        <dbReference type="ChEBI" id="CHEBI:30616"/>
        <dbReference type="ChEBI" id="CHEBI:46858"/>
        <dbReference type="ChEBI" id="CHEBI:61978"/>
        <dbReference type="ChEBI" id="CHEBI:456216"/>
        <dbReference type="EC" id="2.7.10.2"/>
    </reaction>
</comment>
<keyword evidence="4" id="KW-1003">Cell membrane</keyword>
<dbReference type="Pfam" id="PF00611">
    <property type="entry name" value="FCH"/>
    <property type="match status" value="1"/>
</dbReference>
<feature type="binding site" evidence="17">
    <location>
        <begin position="650"/>
        <end position="658"/>
    </location>
    <ligand>
        <name>ATP</name>
        <dbReference type="ChEBI" id="CHEBI:30616"/>
    </ligand>
</feature>
<dbReference type="VEuPathDB" id="VectorBase:BGLAX_034217"/>
<dbReference type="InterPro" id="IPR035849">
    <property type="entry name" value="Fes/Fps/Fer_SH2"/>
</dbReference>
<evidence type="ECO:0000256" key="15">
    <source>
        <dbReference type="ARBA" id="ARBA00061333"/>
    </source>
</evidence>
<reference evidence="26" key="1">
    <citation type="submission" date="2020-05" db="UniProtKB">
        <authorList>
            <consortium name="EnsemblMetazoa"/>
        </authorList>
    </citation>
    <scope>IDENTIFICATION</scope>
    <source>
        <strain evidence="26">BB02</strain>
    </source>
</reference>
<dbReference type="PIRSF" id="PIRSF000632">
    <property type="entry name" value="TyrPK_fps"/>
    <property type="match status" value="1"/>
</dbReference>
<evidence type="ECO:0000256" key="13">
    <source>
        <dbReference type="ARBA" id="ARBA00023137"/>
    </source>
</evidence>
<evidence type="ECO:0000256" key="8">
    <source>
        <dbReference type="ARBA" id="ARBA00022741"/>
    </source>
</evidence>
<dbReference type="InterPro" id="IPR000980">
    <property type="entry name" value="SH2"/>
</dbReference>
<comment type="subcellular location">
    <subcellularLocation>
        <location evidence="1">Cell membrane</location>
        <topology evidence="1">Peripheral membrane protein</topology>
    </subcellularLocation>
    <subcellularLocation>
        <location evidence="2">Cytoplasm</location>
    </subcellularLocation>
</comment>
<keyword evidence="18" id="KW-0727">SH2 domain</keyword>
<dbReference type="SUPFAM" id="SSF103657">
    <property type="entry name" value="BAR/IMD domain-like"/>
    <property type="match status" value="1"/>
</dbReference>
<feature type="domain" description="F-BAR" evidence="25">
    <location>
        <begin position="1"/>
        <end position="266"/>
    </location>
</feature>
<keyword evidence="8 17" id="KW-0547">Nucleotide-binding</keyword>
<keyword evidence="11 19" id="KW-0175">Coiled coil</keyword>
<dbReference type="EC" id="2.7.10.2" evidence="3"/>
<keyword evidence="6" id="KW-0597">Phosphoprotein</keyword>
<organism evidence="26 27">
    <name type="scientific">Biomphalaria glabrata</name>
    <name type="common">Bloodfluke planorb</name>
    <name type="synonym">Freshwater snail</name>
    <dbReference type="NCBI Taxonomy" id="6526"/>
    <lineage>
        <taxon>Eukaryota</taxon>
        <taxon>Metazoa</taxon>
        <taxon>Spiralia</taxon>
        <taxon>Lophotrochozoa</taxon>
        <taxon>Mollusca</taxon>
        <taxon>Gastropoda</taxon>
        <taxon>Heterobranchia</taxon>
        <taxon>Euthyneura</taxon>
        <taxon>Panpulmonata</taxon>
        <taxon>Hygrophila</taxon>
        <taxon>Lymnaeoidea</taxon>
        <taxon>Planorbidae</taxon>
        <taxon>Biomphalaria</taxon>
    </lineage>
</organism>
<dbReference type="InterPro" id="IPR001245">
    <property type="entry name" value="Ser-Thr/Tyr_kinase_cat_dom"/>
</dbReference>
<dbReference type="FunFam" id="1.10.510.10:FF:000212">
    <property type="entry name" value="Tyrosine-protein kinase"/>
    <property type="match status" value="1"/>
</dbReference>
<dbReference type="Proteomes" id="UP000076420">
    <property type="component" value="Unassembled WGS sequence"/>
</dbReference>
<evidence type="ECO:0000256" key="1">
    <source>
        <dbReference type="ARBA" id="ARBA00004202"/>
    </source>
</evidence>
<keyword evidence="13" id="KW-0829">Tyrosine-protein kinase</keyword>
<dbReference type="Gene3D" id="1.20.1270.60">
    <property type="entry name" value="Arfaptin homology (AH) domain/BAR domain"/>
    <property type="match status" value="1"/>
</dbReference>
<feature type="region of interest" description="Disordered" evidence="22">
    <location>
        <begin position="422"/>
        <end position="511"/>
    </location>
</feature>
<dbReference type="RefSeq" id="XP_013074631.2">
    <property type="nucleotide sequence ID" value="XM_013219177.2"/>
</dbReference>
<dbReference type="PROSITE" id="PS50001">
    <property type="entry name" value="SH2"/>
    <property type="match status" value="1"/>
</dbReference>
<keyword evidence="12" id="KW-0472">Membrane</keyword>
<keyword evidence="10 17" id="KW-0067">ATP-binding</keyword>
<dbReference type="PROSITE" id="PS50011">
    <property type="entry name" value="PROTEIN_KINASE_DOM"/>
    <property type="match status" value="1"/>
</dbReference>
<evidence type="ECO:0000259" key="25">
    <source>
        <dbReference type="PROSITE" id="PS51741"/>
    </source>
</evidence>
<dbReference type="FunFam" id="3.30.505.10:FF:000051">
    <property type="entry name" value="Tyrosine-protein kinase"/>
    <property type="match status" value="1"/>
</dbReference>
<dbReference type="SMART" id="SM00219">
    <property type="entry name" value="TyrKc"/>
    <property type="match status" value="1"/>
</dbReference>
<name>A0A2C9KI86_BIOGL</name>
<dbReference type="OrthoDB" id="546826at2759"/>
<dbReference type="InterPro" id="IPR050198">
    <property type="entry name" value="Non-receptor_tyrosine_kinases"/>
</dbReference>
<evidence type="ECO:0000256" key="7">
    <source>
        <dbReference type="ARBA" id="ARBA00022679"/>
    </source>
</evidence>
<protein>
    <recommendedName>
        <fullName evidence="3">non-specific protein-tyrosine kinase</fullName>
        <ecNumber evidence="3">2.7.10.2</ecNumber>
    </recommendedName>
</protein>
<feature type="domain" description="SH2" evidence="23">
    <location>
        <begin position="540"/>
        <end position="633"/>
    </location>
</feature>
<evidence type="ECO:0000256" key="4">
    <source>
        <dbReference type="ARBA" id="ARBA00022475"/>
    </source>
</evidence>
<dbReference type="InterPro" id="IPR020635">
    <property type="entry name" value="Tyr_kinase_cat_dom"/>
</dbReference>
<dbReference type="GO" id="GO:0005886">
    <property type="term" value="C:plasma membrane"/>
    <property type="evidence" value="ECO:0007669"/>
    <property type="project" value="UniProtKB-SubCell"/>
</dbReference>
<dbReference type="PROSITE" id="PS00109">
    <property type="entry name" value="PROTEIN_KINASE_TYR"/>
    <property type="match status" value="1"/>
</dbReference>
<dbReference type="InterPro" id="IPR016250">
    <property type="entry name" value="Tyr-prot_kinase_Fes/Fps"/>
</dbReference>
<dbReference type="SMART" id="SM00252">
    <property type="entry name" value="SH2"/>
    <property type="match status" value="1"/>
</dbReference>
<evidence type="ECO:0000256" key="11">
    <source>
        <dbReference type="ARBA" id="ARBA00023054"/>
    </source>
</evidence>
<dbReference type="Pfam" id="PF00017">
    <property type="entry name" value="SH2"/>
    <property type="match status" value="1"/>
</dbReference>
<dbReference type="InterPro" id="IPR031160">
    <property type="entry name" value="F_BAR_dom"/>
</dbReference>
<dbReference type="KEGG" id="bgt:106061114"/>
<accession>A0A2C9KI86</accession>
<feature type="coiled-coil region" evidence="21">
    <location>
        <begin position="311"/>
        <end position="342"/>
    </location>
</feature>
<dbReference type="GO" id="GO:0005524">
    <property type="term" value="F:ATP binding"/>
    <property type="evidence" value="ECO:0007669"/>
    <property type="project" value="UniProtKB-UniRule"/>
</dbReference>
<feature type="domain" description="Protein kinase" evidence="24">
    <location>
        <begin position="644"/>
        <end position="894"/>
    </location>
</feature>
<evidence type="ECO:0000259" key="24">
    <source>
        <dbReference type="PROSITE" id="PS50011"/>
    </source>
</evidence>
<evidence type="ECO:0000256" key="21">
    <source>
        <dbReference type="SAM" id="Coils"/>
    </source>
</evidence>